<dbReference type="InterPro" id="IPR045337">
    <property type="entry name" value="MmgE_PrpD_C"/>
</dbReference>
<dbReference type="SUPFAM" id="SSF103378">
    <property type="entry name" value="2-methylcitrate dehydratase PrpD"/>
    <property type="match status" value="1"/>
</dbReference>
<evidence type="ECO:0000313" key="5">
    <source>
        <dbReference type="Proteomes" id="UP001147747"/>
    </source>
</evidence>
<evidence type="ECO:0000259" key="2">
    <source>
        <dbReference type="Pfam" id="PF03972"/>
    </source>
</evidence>
<proteinExistence type="inferred from homology"/>
<dbReference type="RefSeq" id="XP_056485909.1">
    <property type="nucleotide sequence ID" value="XM_056635289.1"/>
</dbReference>
<evidence type="ECO:0000313" key="4">
    <source>
        <dbReference type="EMBL" id="KAJ5388111.1"/>
    </source>
</evidence>
<keyword evidence="5" id="KW-1185">Reference proteome</keyword>
<reference evidence="4" key="2">
    <citation type="journal article" date="2023" name="IMA Fungus">
        <title>Comparative genomic study of the Penicillium genus elucidates a diverse pangenome and 15 lateral gene transfer events.</title>
        <authorList>
            <person name="Petersen C."/>
            <person name="Sorensen T."/>
            <person name="Nielsen M.R."/>
            <person name="Sondergaard T.E."/>
            <person name="Sorensen J.L."/>
            <person name="Fitzpatrick D.A."/>
            <person name="Frisvad J.C."/>
            <person name="Nielsen K.L."/>
        </authorList>
    </citation>
    <scope>NUCLEOTIDE SEQUENCE</scope>
    <source>
        <strain evidence="4">IBT 29677</strain>
    </source>
</reference>
<dbReference type="GeneID" id="81374269"/>
<evidence type="ECO:0000256" key="1">
    <source>
        <dbReference type="ARBA" id="ARBA00006174"/>
    </source>
</evidence>
<dbReference type="Pfam" id="PF19305">
    <property type="entry name" value="MmgE_PrpD_C"/>
    <property type="match status" value="1"/>
</dbReference>
<feature type="domain" description="MmgE/PrpD C-terminal" evidence="3">
    <location>
        <begin position="287"/>
        <end position="470"/>
    </location>
</feature>
<dbReference type="PANTHER" id="PTHR16943:SF15">
    <property type="entry name" value="DEHYDRATASE (PRPD), PUTATIVE-RELATED"/>
    <property type="match status" value="1"/>
</dbReference>
<name>A0A9W9VRN6_9EURO</name>
<protein>
    <recommendedName>
        <fullName evidence="6">2-methylcitrate dehydratase</fullName>
    </recommendedName>
</protein>
<reference evidence="4" key="1">
    <citation type="submission" date="2022-12" db="EMBL/GenBank/DDBJ databases">
        <authorList>
            <person name="Petersen C."/>
        </authorList>
    </citation>
    <scope>NUCLEOTIDE SEQUENCE</scope>
    <source>
        <strain evidence="4">IBT 29677</strain>
    </source>
</reference>
<dbReference type="OrthoDB" id="10055203at2759"/>
<dbReference type="Pfam" id="PF03972">
    <property type="entry name" value="MmgE_PrpD_N"/>
    <property type="match status" value="1"/>
</dbReference>
<comment type="caution">
    <text evidence="4">The sequence shown here is derived from an EMBL/GenBank/DDBJ whole genome shotgun (WGS) entry which is preliminary data.</text>
</comment>
<dbReference type="InterPro" id="IPR042188">
    <property type="entry name" value="MmgE/PrpD_sf_2"/>
</dbReference>
<sequence>MARPYDKAIADVTHYVYHFKLDKSDGIIWERARTALLDALGCAIETAVTSLEAQSLIQPLIQDTIIPGAFQVPGTSLKVDPVEGAFDLGVLIRYLDHNDALGGAEWGHPSDNLAAILPVMDWLSRASIPGRPGHAGPPLTMTTLLEALIKAYEIQGCYQMQNAFNKYGIDHVVLVKLASTAVVSWLMGLTEEQTMASISHVWMDGHPTRVYRSKSSTIPRKGWAAGDAAHRAVQIALYIRAGQPGAPEALTAKPWGFLARTFGERGFEFPRPFGTWTVRNVFFKTMPVEGHGISAVEAAIVQRQRIVDQGLPEPTKHIERIELRTSEAANLIINKNGPLQNAADRDHCIQYVVALSFLKGSAPAATDYSDESPWAVSAELAHLRGKISVRSDPQLTRDYLDLDMKSIGTGLTVVLIDGTVLPEVLVEYPIGHVRDARTKRALQTKFMCNMAHLFSETEIAHMLEVVENMDTPIVDLVDLLARPVAKGRL</sequence>
<evidence type="ECO:0008006" key="6">
    <source>
        <dbReference type="Google" id="ProtNLM"/>
    </source>
</evidence>
<dbReference type="InterPro" id="IPR045336">
    <property type="entry name" value="MmgE_PrpD_N"/>
</dbReference>
<dbReference type="InterPro" id="IPR005656">
    <property type="entry name" value="MmgE_PrpD"/>
</dbReference>
<dbReference type="Gene3D" id="3.30.1330.120">
    <property type="entry name" value="2-methylcitrate dehydratase PrpD"/>
    <property type="match status" value="1"/>
</dbReference>
<accession>A0A9W9VRN6</accession>
<dbReference type="PANTHER" id="PTHR16943">
    <property type="entry name" value="2-METHYLCITRATE DEHYDRATASE-RELATED"/>
    <property type="match status" value="1"/>
</dbReference>
<dbReference type="Gene3D" id="1.10.4100.10">
    <property type="entry name" value="2-methylcitrate dehydratase PrpD"/>
    <property type="match status" value="1"/>
</dbReference>
<feature type="domain" description="MmgE/PrpD N-terminal" evidence="2">
    <location>
        <begin position="12"/>
        <end position="269"/>
    </location>
</feature>
<dbReference type="InterPro" id="IPR036148">
    <property type="entry name" value="MmgE/PrpD_sf"/>
</dbReference>
<evidence type="ECO:0000259" key="3">
    <source>
        <dbReference type="Pfam" id="PF19305"/>
    </source>
</evidence>
<dbReference type="AlphaFoldDB" id="A0A9W9VRN6"/>
<dbReference type="GO" id="GO:0005739">
    <property type="term" value="C:mitochondrion"/>
    <property type="evidence" value="ECO:0007669"/>
    <property type="project" value="TreeGrafter"/>
</dbReference>
<dbReference type="EMBL" id="JAPZBU010000009">
    <property type="protein sequence ID" value="KAJ5388111.1"/>
    <property type="molecule type" value="Genomic_DNA"/>
</dbReference>
<organism evidence="4 5">
    <name type="scientific">Penicillium cosmopolitanum</name>
    <dbReference type="NCBI Taxonomy" id="1131564"/>
    <lineage>
        <taxon>Eukaryota</taxon>
        <taxon>Fungi</taxon>
        <taxon>Dikarya</taxon>
        <taxon>Ascomycota</taxon>
        <taxon>Pezizomycotina</taxon>
        <taxon>Eurotiomycetes</taxon>
        <taxon>Eurotiomycetidae</taxon>
        <taxon>Eurotiales</taxon>
        <taxon>Aspergillaceae</taxon>
        <taxon>Penicillium</taxon>
    </lineage>
</organism>
<dbReference type="GO" id="GO:0016829">
    <property type="term" value="F:lyase activity"/>
    <property type="evidence" value="ECO:0007669"/>
    <property type="project" value="InterPro"/>
</dbReference>
<dbReference type="Proteomes" id="UP001147747">
    <property type="component" value="Unassembled WGS sequence"/>
</dbReference>
<gene>
    <name evidence="4" type="ORF">N7509_010652</name>
</gene>
<dbReference type="InterPro" id="IPR042183">
    <property type="entry name" value="MmgE/PrpD_sf_1"/>
</dbReference>
<comment type="similarity">
    <text evidence="1">Belongs to the PrpD family.</text>
</comment>